<gene>
    <name evidence="2" type="ORF">PLOB_00007842</name>
</gene>
<sequence>MRLAFEVKKENMRKDFECEKEEMQQNLLKEKDNMRWKFRNRDIFSSYEKSALIISWDREKQTLLDNYIKEKKELRAQFERLLREKEEGFKAKKAEMEAKIRKELEGIEEGLGDLENVYFEENAYLETLYNHEQPEVDMHFKSIVDAKMILDKKELLKSLKQEKTKMHSHYANKHKLVEHLSSSRWKSSGTWNREGKNRTWKRALLKKGKTSDVN</sequence>
<accession>A0ABN8QLG6</accession>
<proteinExistence type="predicted"/>
<comment type="caution">
    <text evidence="2">The sequence shown here is derived from an EMBL/GenBank/DDBJ whole genome shotgun (WGS) entry which is preliminary data.</text>
</comment>
<organism evidence="2 3">
    <name type="scientific">Porites lobata</name>
    <dbReference type="NCBI Taxonomy" id="104759"/>
    <lineage>
        <taxon>Eukaryota</taxon>
        <taxon>Metazoa</taxon>
        <taxon>Cnidaria</taxon>
        <taxon>Anthozoa</taxon>
        <taxon>Hexacorallia</taxon>
        <taxon>Scleractinia</taxon>
        <taxon>Fungiina</taxon>
        <taxon>Poritidae</taxon>
        <taxon>Porites</taxon>
    </lineage>
</organism>
<protein>
    <submittedName>
        <fullName evidence="2">Uncharacterized protein</fullName>
    </submittedName>
</protein>
<feature type="coiled-coil region" evidence="1">
    <location>
        <begin position="6"/>
        <end position="33"/>
    </location>
</feature>
<keyword evidence="1" id="KW-0175">Coiled coil</keyword>
<reference evidence="2 3" key="1">
    <citation type="submission" date="2022-05" db="EMBL/GenBank/DDBJ databases">
        <authorList>
            <consortium name="Genoscope - CEA"/>
            <person name="William W."/>
        </authorList>
    </citation>
    <scope>NUCLEOTIDE SEQUENCE [LARGE SCALE GENOMIC DNA]</scope>
</reference>
<evidence type="ECO:0000313" key="3">
    <source>
        <dbReference type="Proteomes" id="UP001159405"/>
    </source>
</evidence>
<dbReference type="EMBL" id="CALNXK010000138">
    <property type="protein sequence ID" value="CAH3166788.1"/>
    <property type="molecule type" value="Genomic_DNA"/>
</dbReference>
<evidence type="ECO:0000313" key="2">
    <source>
        <dbReference type="EMBL" id="CAH3166788.1"/>
    </source>
</evidence>
<evidence type="ECO:0000256" key="1">
    <source>
        <dbReference type="SAM" id="Coils"/>
    </source>
</evidence>
<keyword evidence="3" id="KW-1185">Reference proteome</keyword>
<dbReference type="Proteomes" id="UP001159405">
    <property type="component" value="Unassembled WGS sequence"/>
</dbReference>
<name>A0ABN8QLG6_9CNID</name>